<protein>
    <submittedName>
        <fullName evidence="1">Uncharacterized protein</fullName>
    </submittedName>
</protein>
<geneLocation type="mitochondrion" evidence="1"/>
<dbReference type="AlphaFoldDB" id="A0A1Y0B2Z5"/>
<accession>A0A1Y0B2Z5</accession>
<evidence type="ECO:0000313" key="1">
    <source>
        <dbReference type="EMBL" id="ART31753.1"/>
    </source>
</evidence>
<dbReference type="EMBL" id="KY774314">
    <property type="protein sequence ID" value="ART31753.1"/>
    <property type="molecule type" value="Genomic_DNA"/>
</dbReference>
<organism evidence="1">
    <name type="scientific">Utricularia reniformis</name>
    <dbReference type="NCBI Taxonomy" id="192314"/>
    <lineage>
        <taxon>Eukaryota</taxon>
        <taxon>Viridiplantae</taxon>
        <taxon>Streptophyta</taxon>
        <taxon>Embryophyta</taxon>
        <taxon>Tracheophyta</taxon>
        <taxon>Spermatophyta</taxon>
        <taxon>Magnoliopsida</taxon>
        <taxon>eudicotyledons</taxon>
        <taxon>Gunneridae</taxon>
        <taxon>Pentapetalae</taxon>
        <taxon>asterids</taxon>
        <taxon>lamiids</taxon>
        <taxon>Lamiales</taxon>
        <taxon>Lentibulariaceae</taxon>
        <taxon>Utricularia</taxon>
    </lineage>
</organism>
<gene>
    <name evidence="1" type="ORF">AEK19_MT1566</name>
</gene>
<name>A0A1Y0B2Z5_9LAMI</name>
<proteinExistence type="predicted"/>
<reference evidence="1" key="1">
    <citation type="submission" date="2017-03" db="EMBL/GenBank/DDBJ databases">
        <title>The mitochondrial genome of the carnivorous plant Utricularia reniformis (Lentibulariaceae): structure, comparative analysis and evolutionary landmarks.</title>
        <authorList>
            <person name="Silva S.R."/>
            <person name="Alvarenga D.O."/>
            <person name="Michael T.P."/>
            <person name="Miranda V.F.O."/>
            <person name="Varani A.M."/>
        </authorList>
    </citation>
    <scope>NUCLEOTIDE SEQUENCE</scope>
</reference>
<keyword evidence="1" id="KW-0496">Mitochondrion</keyword>
<sequence>MGSHWSNRRKGPRDHKRTAIKRLSLVLILPNLLSLWSSKNSPISLISRVPIPKSSISYSLFQSD</sequence>